<evidence type="ECO:0000313" key="2">
    <source>
        <dbReference type="Proteomes" id="UP000027222"/>
    </source>
</evidence>
<dbReference type="EMBL" id="KL142391">
    <property type="protein sequence ID" value="KDR71727.1"/>
    <property type="molecule type" value="Genomic_DNA"/>
</dbReference>
<dbReference type="Proteomes" id="UP000027222">
    <property type="component" value="Unassembled WGS sequence"/>
</dbReference>
<name>A0A067SNV7_GALM3</name>
<reference evidence="2" key="1">
    <citation type="journal article" date="2014" name="Proc. Natl. Acad. Sci. U.S.A.">
        <title>Extensive sampling of basidiomycete genomes demonstrates inadequacy of the white-rot/brown-rot paradigm for wood decay fungi.</title>
        <authorList>
            <person name="Riley R."/>
            <person name="Salamov A.A."/>
            <person name="Brown D.W."/>
            <person name="Nagy L.G."/>
            <person name="Floudas D."/>
            <person name="Held B.W."/>
            <person name="Levasseur A."/>
            <person name="Lombard V."/>
            <person name="Morin E."/>
            <person name="Otillar R."/>
            <person name="Lindquist E.A."/>
            <person name="Sun H."/>
            <person name="LaButti K.M."/>
            <person name="Schmutz J."/>
            <person name="Jabbour D."/>
            <person name="Luo H."/>
            <person name="Baker S.E."/>
            <person name="Pisabarro A.G."/>
            <person name="Walton J.D."/>
            <person name="Blanchette R.A."/>
            <person name="Henrissat B."/>
            <person name="Martin F."/>
            <person name="Cullen D."/>
            <person name="Hibbett D.S."/>
            <person name="Grigoriev I.V."/>
        </authorList>
    </citation>
    <scope>NUCLEOTIDE SEQUENCE [LARGE SCALE GENOMIC DNA]</scope>
    <source>
        <strain evidence="2">CBS 339.88</strain>
    </source>
</reference>
<proteinExistence type="predicted"/>
<dbReference type="OrthoDB" id="2972473at2759"/>
<protein>
    <submittedName>
        <fullName evidence="1">Uncharacterized protein</fullName>
    </submittedName>
</protein>
<sequence length="171" mass="18206">MSDIDLAKRAISTLPLSARTSSNTNSPSFHVIKVPALDGSADRLQRLVVEYCIQPLGTATRQAVWWTSYVVVARPGTLTRASGVYTEWNEFGTLSSQAPVGIIAPRSSGISIADINKGVLNGNQTNGTVLQVVDLSGTSSKAEIFAVLVASGMHDGAYQVHGQASLEYKVW</sequence>
<gene>
    <name evidence="1" type="ORF">GALMADRAFT_777159</name>
</gene>
<dbReference type="HOGENOM" id="CLU_128286_0_0_1"/>
<organism evidence="1 2">
    <name type="scientific">Galerina marginata (strain CBS 339.88)</name>
    <dbReference type="NCBI Taxonomy" id="685588"/>
    <lineage>
        <taxon>Eukaryota</taxon>
        <taxon>Fungi</taxon>
        <taxon>Dikarya</taxon>
        <taxon>Basidiomycota</taxon>
        <taxon>Agaricomycotina</taxon>
        <taxon>Agaricomycetes</taxon>
        <taxon>Agaricomycetidae</taxon>
        <taxon>Agaricales</taxon>
        <taxon>Agaricineae</taxon>
        <taxon>Strophariaceae</taxon>
        <taxon>Galerina</taxon>
    </lineage>
</organism>
<dbReference type="AlphaFoldDB" id="A0A067SNV7"/>
<accession>A0A067SNV7</accession>
<keyword evidence="2" id="KW-1185">Reference proteome</keyword>
<evidence type="ECO:0000313" key="1">
    <source>
        <dbReference type="EMBL" id="KDR71727.1"/>
    </source>
</evidence>